<feature type="region of interest" description="Disordered" evidence="4">
    <location>
        <begin position="279"/>
        <end position="318"/>
    </location>
</feature>
<evidence type="ECO:0008006" key="7">
    <source>
        <dbReference type="Google" id="ProtNLM"/>
    </source>
</evidence>
<dbReference type="Proteomes" id="UP000029665">
    <property type="component" value="Unassembled WGS sequence"/>
</dbReference>
<keyword evidence="2 3" id="KW-0175">Coiled coil</keyword>
<dbReference type="GO" id="GO:0005771">
    <property type="term" value="C:multivesicular body"/>
    <property type="evidence" value="ECO:0007669"/>
    <property type="project" value="TreeGrafter"/>
</dbReference>
<dbReference type="Gene3D" id="6.10.250.1710">
    <property type="match status" value="1"/>
</dbReference>
<protein>
    <recommendedName>
        <fullName evidence="7">Charged multivesicular body protein 5</fullName>
    </recommendedName>
</protein>
<dbReference type="AlphaFoldDB" id="A0A060SHS1"/>
<accession>A0A060SHS1</accession>
<feature type="compositionally biased region" description="Basic and acidic residues" evidence="4">
    <location>
        <begin position="308"/>
        <end position="318"/>
    </location>
</feature>
<evidence type="ECO:0000256" key="3">
    <source>
        <dbReference type="SAM" id="Coils"/>
    </source>
</evidence>
<keyword evidence="6" id="KW-1185">Reference proteome</keyword>
<reference evidence="5" key="1">
    <citation type="submission" date="2014-01" db="EMBL/GenBank/DDBJ databases">
        <title>The genome of the white-rot fungus Pycnoporus cinnabarinus: a basidiomycete model with a versatile arsenal for lignocellulosic biomass breakdown.</title>
        <authorList>
            <person name="Levasseur A."/>
            <person name="Lomascolo A."/>
            <person name="Ruiz-Duenas F.J."/>
            <person name="Uzan E."/>
            <person name="Piumi F."/>
            <person name="Kues U."/>
            <person name="Ram A.F.J."/>
            <person name="Murat C."/>
            <person name="Haon M."/>
            <person name="Benoit I."/>
            <person name="Arfi Y."/>
            <person name="Chevret D."/>
            <person name="Drula E."/>
            <person name="Kwon M.J."/>
            <person name="Gouret P."/>
            <person name="Lesage-Meessen L."/>
            <person name="Lombard V."/>
            <person name="Mariette J."/>
            <person name="Noirot C."/>
            <person name="Park J."/>
            <person name="Patyshakuliyeva A."/>
            <person name="Wieneger R.A.B."/>
            <person name="Wosten H.A.B."/>
            <person name="Martin F."/>
            <person name="Coutinho P.M."/>
            <person name="de Vries R."/>
            <person name="Martinez A.T."/>
            <person name="Klopp C."/>
            <person name="Pontarotti P."/>
            <person name="Henrissat B."/>
            <person name="Record E."/>
        </authorList>
    </citation>
    <scope>NUCLEOTIDE SEQUENCE [LARGE SCALE GENOMIC DNA]</scope>
    <source>
        <strain evidence="5">BRFM137</strain>
    </source>
</reference>
<dbReference type="EMBL" id="CCBP010000123">
    <property type="protein sequence ID" value="CDO73731.1"/>
    <property type="molecule type" value="Genomic_DNA"/>
</dbReference>
<dbReference type="OrthoDB" id="3973241at2759"/>
<organism evidence="5 6">
    <name type="scientific">Pycnoporus cinnabarinus</name>
    <name type="common">Cinnabar-red polypore</name>
    <name type="synonym">Trametes cinnabarina</name>
    <dbReference type="NCBI Taxonomy" id="5643"/>
    <lineage>
        <taxon>Eukaryota</taxon>
        <taxon>Fungi</taxon>
        <taxon>Dikarya</taxon>
        <taxon>Basidiomycota</taxon>
        <taxon>Agaricomycotina</taxon>
        <taxon>Agaricomycetes</taxon>
        <taxon>Polyporales</taxon>
        <taxon>Polyporaceae</taxon>
        <taxon>Trametes</taxon>
    </lineage>
</organism>
<evidence type="ECO:0000313" key="5">
    <source>
        <dbReference type="EMBL" id="CDO73731.1"/>
    </source>
</evidence>
<dbReference type="PANTHER" id="PTHR22761:SF12">
    <property type="entry name" value="CHARGED MULTIVESICULAR BODY PROTEIN 5"/>
    <property type="match status" value="1"/>
</dbReference>
<evidence type="ECO:0000256" key="4">
    <source>
        <dbReference type="SAM" id="MobiDB-lite"/>
    </source>
</evidence>
<dbReference type="PANTHER" id="PTHR22761">
    <property type="entry name" value="CHARGED MULTIVESICULAR BODY PROTEIN"/>
    <property type="match status" value="1"/>
</dbReference>
<name>A0A060SHS1_PYCCI</name>
<proteinExistence type="inferred from homology"/>
<gene>
    <name evidence="5" type="ORF">BN946_scf185015.g59</name>
</gene>
<sequence>MGTLKQHRIKLEQLFYVMSGDPSRGSIALDTDAAPAEGTLIQMFFLPSSSSTDIVGEVQKRRSVEGSRRIQDLIFATTSLEDAHESPTESEELEDVTIVLDDVFLAASENGCIVSRSVEGSSERAWKCDTRMASIEVKIKKLDGELARYKEQMSRLRNGPGKNAIQERALRTLKQKRMYEAQLAQLTQQTFNMESAALATENLRNTMATVDAMKQANKEMRKQYGKIDVDKIESIHYDMEDLLEQANEIQETLGRSYAVPDEIDEADLQAELDALELDVEEEGPSYLSDLNKAPDFVDEPPVELSETPEQKEAVKTTA</sequence>
<dbReference type="GO" id="GO:0006900">
    <property type="term" value="P:vesicle budding from membrane"/>
    <property type="evidence" value="ECO:0007669"/>
    <property type="project" value="TreeGrafter"/>
</dbReference>
<comment type="caution">
    <text evidence="5">The sequence shown here is derived from an EMBL/GenBank/DDBJ whole genome shotgun (WGS) entry which is preliminary data.</text>
</comment>
<dbReference type="GO" id="GO:0032511">
    <property type="term" value="P:late endosome to vacuole transport via multivesicular body sorting pathway"/>
    <property type="evidence" value="ECO:0007669"/>
    <property type="project" value="TreeGrafter"/>
</dbReference>
<dbReference type="InterPro" id="IPR005024">
    <property type="entry name" value="Snf7_fam"/>
</dbReference>
<dbReference type="Pfam" id="PF03357">
    <property type="entry name" value="Snf7"/>
    <property type="match status" value="1"/>
</dbReference>
<evidence type="ECO:0000256" key="1">
    <source>
        <dbReference type="ARBA" id="ARBA00006190"/>
    </source>
</evidence>
<dbReference type="HOGENOM" id="CLU_874760_0_0_1"/>
<comment type="similarity">
    <text evidence="1">Belongs to the SNF7 family.</text>
</comment>
<feature type="coiled-coil region" evidence="3">
    <location>
        <begin position="132"/>
        <end position="223"/>
    </location>
</feature>
<evidence type="ECO:0000313" key="6">
    <source>
        <dbReference type="Proteomes" id="UP000029665"/>
    </source>
</evidence>
<evidence type="ECO:0000256" key="2">
    <source>
        <dbReference type="ARBA" id="ARBA00023054"/>
    </source>
</evidence>
<dbReference type="STRING" id="5643.A0A060SHS1"/>